<dbReference type="SUPFAM" id="SSF47090">
    <property type="entry name" value="PGBD-like"/>
    <property type="match status" value="1"/>
</dbReference>
<evidence type="ECO:0000313" key="5">
    <source>
        <dbReference type="EMBL" id="GGM39770.1"/>
    </source>
</evidence>
<organism evidence="5 6">
    <name type="scientific">Dactylosporangium sucinum</name>
    <dbReference type="NCBI Taxonomy" id="1424081"/>
    <lineage>
        <taxon>Bacteria</taxon>
        <taxon>Bacillati</taxon>
        <taxon>Actinomycetota</taxon>
        <taxon>Actinomycetes</taxon>
        <taxon>Micromonosporales</taxon>
        <taxon>Micromonosporaceae</taxon>
        <taxon>Dactylosporangium</taxon>
    </lineage>
</organism>
<evidence type="ECO:0000313" key="6">
    <source>
        <dbReference type="Proteomes" id="UP000642070"/>
    </source>
</evidence>
<keyword evidence="6" id="KW-1185">Reference proteome</keyword>
<dbReference type="Proteomes" id="UP000642070">
    <property type="component" value="Unassembled WGS sequence"/>
</dbReference>
<keyword evidence="2" id="KW-0175">Coiled coil</keyword>
<keyword evidence="3" id="KW-0732">Signal</keyword>
<dbReference type="Gene3D" id="2.40.420.20">
    <property type="match status" value="1"/>
</dbReference>
<evidence type="ECO:0000256" key="2">
    <source>
        <dbReference type="ARBA" id="ARBA00023054"/>
    </source>
</evidence>
<dbReference type="PANTHER" id="PTHR32347">
    <property type="entry name" value="EFFLUX SYSTEM COMPONENT YKNX-RELATED"/>
    <property type="match status" value="1"/>
</dbReference>
<comment type="caution">
    <text evidence="5">The sequence shown here is derived from an EMBL/GenBank/DDBJ whole genome shotgun (WGS) entry which is preliminary data.</text>
</comment>
<dbReference type="InterPro" id="IPR002477">
    <property type="entry name" value="Peptidoglycan-bd-like"/>
</dbReference>
<dbReference type="GO" id="GO:0030313">
    <property type="term" value="C:cell envelope"/>
    <property type="evidence" value="ECO:0007669"/>
    <property type="project" value="UniProtKB-SubCell"/>
</dbReference>
<dbReference type="InterPro" id="IPR050465">
    <property type="entry name" value="UPF0194_transport"/>
</dbReference>
<sequence>MRRPVALTAAVVIIAGGAVTFALTAADRGEGTKTSSALPPATAQVTRQTLQETLDVDGELGYGPTLTATARRPGTVTWLPAAGAEVTPGHPLYRLDNAPTVLLSGTVPAYRAMAPGTEGPDVAQLEQNLHALGYRGFTVDDEYTDATADAVERWQDDLGLPETGVVELGRVVFAAGTVRVDSLEAEAGQPAAPGQRLLTYTGTTKVVTVDLDVDDRAVAKPGATVSVTLPGGKRTPGKVTEVATVIEPGAGNNADPTTRIEALVALDDQAATAELGLASVDVTFTAARRENVLTVPVAALVALDGGGFGVEVVDGATTRHVPVTTGLFAGGRVEITGDGLAEGATVGMPK</sequence>
<evidence type="ECO:0000256" key="3">
    <source>
        <dbReference type="SAM" id="SignalP"/>
    </source>
</evidence>
<name>A0A917WY71_9ACTN</name>
<reference evidence="5" key="1">
    <citation type="journal article" date="2014" name="Int. J. Syst. Evol. Microbiol.">
        <title>Complete genome sequence of Corynebacterium casei LMG S-19264T (=DSM 44701T), isolated from a smear-ripened cheese.</title>
        <authorList>
            <consortium name="US DOE Joint Genome Institute (JGI-PGF)"/>
            <person name="Walter F."/>
            <person name="Albersmeier A."/>
            <person name="Kalinowski J."/>
            <person name="Ruckert C."/>
        </authorList>
    </citation>
    <scope>NUCLEOTIDE SEQUENCE</scope>
    <source>
        <strain evidence="5">JCM 19831</strain>
    </source>
</reference>
<dbReference type="Gene3D" id="1.10.101.10">
    <property type="entry name" value="PGBD-like superfamily/PGBD"/>
    <property type="match status" value="1"/>
</dbReference>
<accession>A0A917WY71</accession>
<feature type="domain" description="Peptidoglycan binding-like" evidence="4">
    <location>
        <begin position="119"/>
        <end position="166"/>
    </location>
</feature>
<evidence type="ECO:0000259" key="4">
    <source>
        <dbReference type="Pfam" id="PF01471"/>
    </source>
</evidence>
<dbReference type="AlphaFoldDB" id="A0A917WY71"/>
<dbReference type="InterPro" id="IPR036365">
    <property type="entry name" value="PGBD-like_sf"/>
</dbReference>
<dbReference type="PANTHER" id="PTHR32347:SF23">
    <property type="entry name" value="BLL5650 PROTEIN"/>
    <property type="match status" value="1"/>
</dbReference>
<protein>
    <submittedName>
        <fullName evidence="5">Peptidoglycan-binding protein</fullName>
    </submittedName>
</protein>
<comment type="subcellular location">
    <subcellularLocation>
        <location evidence="1">Cell envelope</location>
    </subcellularLocation>
</comment>
<evidence type="ECO:0000256" key="1">
    <source>
        <dbReference type="ARBA" id="ARBA00004196"/>
    </source>
</evidence>
<dbReference type="InterPro" id="IPR036366">
    <property type="entry name" value="PGBDSf"/>
</dbReference>
<dbReference type="RefSeq" id="WP_229835757.1">
    <property type="nucleotide sequence ID" value="NZ_BMPI01000022.1"/>
</dbReference>
<reference evidence="5" key="2">
    <citation type="submission" date="2020-09" db="EMBL/GenBank/DDBJ databases">
        <authorList>
            <person name="Sun Q."/>
            <person name="Ohkuma M."/>
        </authorList>
    </citation>
    <scope>NUCLEOTIDE SEQUENCE</scope>
    <source>
        <strain evidence="5">JCM 19831</strain>
    </source>
</reference>
<feature type="chain" id="PRO_5039378307" evidence="3">
    <location>
        <begin position="26"/>
        <end position="350"/>
    </location>
</feature>
<dbReference type="EMBL" id="BMPI01000022">
    <property type="protein sequence ID" value="GGM39770.1"/>
    <property type="molecule type" value="Genomic_DNA"/>
</dbReference>
<dbReference type="Pfam" id="PF01471">
    <property type="entry name" value="PG_binding_1"/>
    <property type="match status" value="1"/>
</dbReference>
<proteinExistence type="predicted"/>
<gene>
    <name evidence="5" type="ORF">GCM10007977_046500</name>
</gene>
<feature type="signal peptide" evidence="3">
    <location>
        <begin position="1"/>
        <end position="25"/>
    </location>
</feature>